<feature type="chain" id="PRO_5041244220" description="Secreted protein" evidence="1">
    <location>
        <begin position="38"/>
        <end position="130"/>
    </location>
</feature>
<evidence type="ECO:0000313" key="2">
    <source>
        <dbReference type="EMBL" id="KAK0499315.1"/>
    </source>
</evidence>
<reference evidence="2" key="1">
    <citation type="submission" date="2023-06" db="EMBL/GenBank/DDBJ databases">
        <authorList>
            <consortium name="Lawrence Berkeley National Laboratory"/>
            <person name="Ahrendt S."/>
            <person name="Sahu N."/>
            <person name="Indic B."/>
            <person name="Wong-Bajracharya J."/>
            <person name="Merenyi Z."/>
            <person name="Ke H.-M."/>
            <person name="Monk M."/>
            <person name="Kocsube S."/>
            <person name="Drula E."/>
            <person name="Lipzen A."/>
            <person name="Balint B."/>
            <person name="Henrissat B."/>
            <person name="Andreopoulos B."/>
            <person name="Martin F.M."/>
            <person name="Harder C.B."/>
            <person name="Rigling D."/>
            <person name="Ford K.L."/>
            <person name="Foster G.D."/>
            <person name="Pangilinan J."/>
            <person name="Papanicolaou A."/>
            <person name="Barry K."/>
            <person name="LaButti K."/>
            <person name="Viragh M."/>
            <person name="Koriabine M."/>
            <person name="Yan M."/>
            <person name="Riley R."/>
            <person name="Champramary S."/>
            <person name="Plett K.L."/>
            <person name="Tsai I.J."/>
            <person name="Slot J."/>
            <person name="Sipos G."/>
            <person name="Plett J."/>
            <person name="Nagy L.G."/>
            <person name="Grigoriev I.V."/>
        </authorList>
    </citation>
    <scope>NUCLEOTIDE SEQUENCE</scope>
    <source>
        <strain evidence="2">HWK02</strain>
    </source>
</reference>
<name>A0AA39QAL7_9AGAR</name>
<keyword evidence="3" id="KW-1185">Reference proteome</keyword>
<comment type="caution">
    <text evidence="2">The sequence shown here is derived from an EMBL/GenBank/DDBJ whole genome shotgun (WGS) entry which is preliminary data.</text>
</comment>
<evidence type="ECO:0000313" key="3">
    <source>
        <dbReference type="Proteomes" id="UP001175228"/>
    </source>
</evidence>
<keyword evidence="1" id="KW-0732">Signal</keyword>
<dbReference type="AlphaFoldDB" id="A0AA39QAL7"/>
<accession>A0AA39QAL7</accession>
<dbReference type="Proteomes" id="UP001175228">
    <property type="component" value="Unassembled WGS sequence"/>
</dbReference>
<gene>
    <name evidence="2" type="ORF">EDD18DRAFT_1102687</name>
</gene>
<feature type="signal peptide" evidence="1">
    <location>
        <begin position="1"/>
        <end position="37"/>
    </location>
</feature>
<organism evidence="2 3">
    <name type="scientific">Armillaria luteobubalina</name>
    <dbReference type="NCBI Taxonomy" id="153913"/>
    <lineage>
        <taxon>Eukaryota</taxon>
        <taxon>Fungi</taxon>
        <taxon>Dikarya</taxon>
        <taxon>Basidiomycota</taxon>
        <taxon>Agaricomycotina</taxon>
        <taxon>Agaricomycetes</taxon>
        <taxon>Agaricomycetidae</taxon>
        <taxon>Agaricales</taxon>
        <taxon>Marasmiineae</taxon>
        <taxon>Physalacriaceae</taxon>
        <taxon>Armillaria</taxon>
    </lineage>
</organism>
<protein>
    <recommendedName>
        <fullName evidence="4">Secreted protein</fullName>
    </recommendedName>
</protein>
<evidence type="ECO:0000256" key="1">
    <source>
        <dbReference type="SAM" id="SignalP"/>
    </source>
</evidence>
<dbReference type="EMBL" id="JAUEPU010000009">
    <property type="protein sequence ID" value="KAK0499315.1"/>
    <property type="molecule type" value="Genomic_DNA"/>
</dbReference>
<evidence type="ECO:0008006" key="4">
    <source>
        <dbReference type="Google" id="ProtNLM"/>
    </source>
</evidence>
<sequence length="130" mass="14223">MMPAQSCMLLETAQFLLVVLGSMWLLLSASLETATLAMSCAPVCAAHRDVVQFPPSNTQYTAPIGSDDDSAVMLDADNEVVFAPSCYLSQCTHVSTTLLRRTMGAPMQPCHLRVTIMTVLCLLLLYPMHW</sequence>
<proteinExistence type="predicted"/>